<feature type="compositionally biased region" description="Basic and acidic residues" evidence="1">
    <location>
        <begin position="53"/>
        <end position="73"/>
    </location>
</feature>
<feature type="compositionally biased region" description="Basic and acidic residues" evidence="1">
    <location>
        <begin position="1"/>
        <end position="10"/>
    </location>
</feature>
<keyword evidence="2" id="KW-1133">Transmembrane helix</keyword>
<comment type="caution">
    <text evidence="3">The sequence shown here is derived from an EMBL/GenBank/DDBJ whole genome shotgun (WGS) entry which is preliminary data.</text>
</comment>
<feature type="compositionally biased region" description="Basic and acidic residues" evidence="1">
    <location>
        <begin position="28"/>
        <end position="44"/>
    </location>
</feature>
<keyword evidence="2" id="KW-0472">Membrane</keyword>
<reference evidence="3 4" key="1">
    <citation type="submission" date="2020-07" db="EMBL/GenBank/DDBJ databases">
        <title>Sequencing the genomes of 1000 actinobacteria strains.</title>
        <authorList>
            <person name="Klenk H.-P."/>
        </authorList>
    </citation>
    <scope>NUCLEOTIDE SEQUENCE [LARGE SCALE GENOMIC DNA]</scope>
    <source>
        <strain evidence="3 4">DSM 22083</strain>
    </source>
</reference>
<dbReference type="Pfam" id="PF11241">
    <property type="entry name" value="DUF3043"/>
    <property type="match status" value="1"/>
</dbReference>
<organism evidence="3 4">
    <name type="scientific">Microlunatus parietis</name>
    <dbReference type="NCBI Taxonomy" id="682979"/>
    <lineage>
        <taxon>Bacteria</taxon>
        <taxon>Bacillati</taxon>
        <taxon>Actinomycetota</taxon>
        <taxon>Actinomycetes</taxon>
        <taxon>Propionibacteriales</taxon>
        <taxon>Propionibacteriaceae</taxon>
        <taxon>Microlunatus</taxon>
    </lineage>
</organism>
<keyword evidence="2" id="KW-0812">Transmembrane</keyword>
<protein>
    <recommendedName>
        <fullName evidence="5">DUF3043 domain-containing protein</fullName>
    </recommendedName>
</protein>
<evidence type="ECO:0000313" key="3">
    <source>
        <dbReference type="EMBL" id="NYE70842.1"/>
    </source>
</evidence>
<gene>
    <name evidence="3" type="ORF">BKA15_002171</name>
</gene>
<evidence type="ECO:0008006" key="5">
    <source>
        <dbReference type="Google" id="ProtNLM"/>
    </source>
</evidence>
<feature type="region of interest" description="Disordered" evidence="1">
    <location>
        <begin position="1"/>
        <end position="73"/>
    </location>
</feature>
<sequence length="188" mass="21815">MALFRRRTEAAPEPEQPEPTPSPAGGPAKKDRPTPTRKEAEALRRQRVGRNLNSKEAKREATRRSREERLRLMNEREATPEKVLLRDYVDSRFNIGEFVLPALVVILALTFLNTVFPFVTYITTVLMYVFLLVAVIDVFLMWRGFKKVLADRLPRASTRGLLMYGMNRCIQIRRFRIPPPRVKRGEGY</sequence>
<proteinExistence type="predicted"/>
<accession>A0A7Y9I605</accession>
<name>A0A7Y9I605_9ACTN</name>
<evidence type="ECO:0000313" key="4">
    <source>
        <dbReference type="Proteomes" id="UP000569914"/>
    </source>
</evidence>
<dbReference type="RefSeq" id="WP_179750599.1">
    <property type="nucleotide sequence ID" value="NZ_JACCBU010000001.1"/>
</dbReference>
<dbReference type="AlphaFoldDB" id="A0A7Y9I605"/>
<keyword evidence="4" id="KW-1185">Reference proteome</keyword>
<evidence type="ECO:0000256" key="1">
    <source>
        <dbReference type="SAM" id="MobiDB-lite"/>
    </source>
</evidence>
<feature type="transmembrane region" description="Helical" evidence="2">
    <location>
        <begin position="125"/>
        <end position="145"/>
    </location>
</feature>
<dbReference type="EMBL" id="JACCBU010000001">
    <property type="protein sequence ID" value="NYE70842.1"/>
    <property type="molecule type" value="Genomic_DNA"/>
</dbReference>
<feature type="transmembrane region" description="Helical" evidence="2">
    <location>
        <begin position="98"/>
        <end position="119"/>
    </location>
</feature>
<dbReference type="Proteomes" id="UP000569914">
    <property type="component" value="Unassembled WGS sequence"/>
</dbReference>
<dbReference type="InterPro" id="IPR021403">
    <property type="entry name" value="DUF3043"/>
</dbReference>
<evidence type="ECO:0000256" key="2">
    <source>
        <dbReference type="SAM" id="Phobius"/>
    </source>
</evidence>